<keyword evidence="2" id="KW-0732">Signal</keyword>
<accession>R7UC51</accession>
<feature type="region of interest" description="Disordered" evidence="1">
    <location>
        <begin position="62"/>
        <end position="82"/>
    </location>
</feature>
<name>R7UC51_CAPTE</name>
<dbReference type="EnsemblMetazoa" id="CapteT221754">
    <property type="protein sequence ID" value="CapteP221754"/>
    <property type="gene ID" value="CapteG221754"/>
</dbReference>
<proteinExistence type="predicted"/>
<organism evidence="3">
    <name type="scientific">Capitella teleta</name>
    <name type="common">Polychaete worm</name>
    <dbReference type="NCBI Taxonomy" id="283909"/>
    <lineage>
        <taxon>Eukaryota</taxon>
        <taxon>Metazoa</taxon>
        <taxon>Spiralia</taxon>
        <taxon>Lophotrochozoa</taxon>
        <taxon>Annelida</taxon>
        <taxon>Polychaeta</taxon>
        <taxon>Sedentaria</taxon>
        <taxon>Scolecida</taxon>
        <taxon>Capitellidae</taxon>
        <taxon>Capitella</taxon>
    </lineage>
</organism>
<reference evidence="3 5" key="2">
    <citation type="journal article" date="2013" name="Nature">
        <title>Insights into bilaterian evolution from three spiralian genomes.</title>
        <authorList>
            <person name="Simakov O."/>
            <person name="Marletaz F."/>
            <person name="Cho S.J."/>
            <person name="Edsinger-Gonzales E."/>
            <person name="Havlak P."/>
            <person name="Hellsten U."/>
            <person name="Kuo D.H."/>
            <person name="Larsson T."/>
            <person name="Lv J."/>
            <person name="Arendt D."/>
            <person name="Savage R."/>
            <person name="Osoegawa K."/>
            <person name="de Jong P."/>
            <person name="Grimwood J."/>
            <person name="Chapman J.A."/>
            <person name="Shapiro H."/>
            <person name="Aerts A."/>
            <person name="Otillar R.P."/>
            <person name="Terry A.Y."/>
            <person name="Boore J.L."/>
            <person name="Grigoriev I.V."/>
            <person name="Lindberg D.R."/>
            <person name="Seaver E.C."/>
            <person name="Weisblat D.A."/>
            <person name="Putnam N.H."/>
            <person name="Rokhsar D.S."/>
        </authorList>
    </citation>
    <scope>NUCLEOTIDE SEQUENCE</scope>
    <source>
        <strain evidence="3 5">I ESC-2004</strain>
    </source>
</reference>
<evidence type="ECO:0000256" key="1">
    <source>
        <dbReference type="SAM" id="MobiDB-lite"/>
    </source>
</evidence>
<dbReference type="HOGENOM" id="CLU_1462673_0_0_1"/>
<keyword evidence="5" id="KW-1185">Reference proteome</keyword>
<protein>
    <recommendedName>
        <fullName evidence="6">SMB domain-containing protein</fullName>
    </recommendedName>
</protein>
<evidence type="ECO:0000313" key="4">
    <source>
        <dbReference type="EnsemblMetazoa" id="CapteP221754"/>
    </source>
</evidence>
<dbReference type="EMBL" id="KB305654">
    <property type="protein sequence ID" value="ELU00847.1"/>
    <property type="molecule type" value="Genomic_DNA"/>
</dbReference>
<sequence>MTSSCAMQALRKAGYLCMVLLCVCSNISTFSVTYPETDSEISWQSNEVDPSIIEDRQYFMDPHSQKEQEQEDRPEDYPEERQQEDQLVDIFKRYTRGWGHQTRFPWKRLPNRMCFRQDCRHNKECCRQYNLCDPSAHVCVDCWYGSKCRSERECCRNYPYCARTWRIDPKSSFRYIAEGKCVRKL</sequence>
<dbReference type="AlphaFoldDB" id="R7UC51"/>
<evidence type="ECO:0000313" key="3">
    <source>
        <dbReference type="EMBL" id="ELU00847.1"/>
    </source>
</evidence>
<feature type="chain" id="PRO_5008787861" description="SMB domain-containing protein" evidence="2">
    <location>
        <begin position="30"/>
        <end position="185"/>
    </location>
</feature>
<feature type="signal peptide" evidence="2">
    <location>
        <begin position="1"/>
        <end position="29"/>
    </location>
</feature>
<dbReference type="OrthoDB" id="6105034at2759"/>
<dbReference type="EMBL" id="AMQN01009533">
    <property type="status" value="NOT_ANNOTATED_CDS"/>
    <property type="molecule type" value="Genomic_DNA"/>
</dbReference>
<evidence type="ECO:0008006" key="6">
    <source>
        <dbReference type="Google" id="ProtNLM"/>
    </source>
</evidence>
<reference evidence="4" key="3">
    <citation type="submission" date="2015-06" db="UniProtKB">
        <authorList>
            <consortium name="EnsemblMetazoa"/>
        </authorList>
    </citation>
    <scope>IDENTIFICATION</scope>
</reference>
<reference evidence="5" key="1">
    <citation type="submission" date="2012-12" db="EMBL/GenBank/DDBJ databases">
        <authorList>
            <person name="Hellsten U."/>
            <person name="Grimwood J."/>
            <person name="Chapman J.A."/>
            <person name="Shapiro H."/>
            <person name="Aerts A."/>
            <person name="Otillar R.P."/>
            <person name="Terry A.Y."/>
            <person name="Boore J.L."/>
            <person name="Simakov O."/>
            <person name="Marletaz F."/>
            <person name="Cho S.-J."/>
            <person name="Edsinger-Gonzales E."/>
            <person name="Havlak P."/>
            <person name="Kuo D.-H."/>
            <person name="Larsson T."/>
            <person name="Lv J."/>
            <person name="Arendt D."/>
            <person name="Savage R."/>
            <person name="Osoegawa K."/>
            <person name="de Jong P."/>
            <person name="Lindberg D.R."/>
            <person name="Seaver E.C."/>
            <person name="Weisblat D.A."/>
            <person name="Putnam N.H."/>
            <person name="Grigoriev I.V."/>
            <person name="Rokhsar D.S."/>
        </authorList>
    </citation>
    <scope>NUCLEOTIDE SEQUENCE</scope>
    <source>
        <strain evidence="5">I ESC-2004</strain>
    </source>
</reference>
<dbReference type="Proteomes" id="UP000014760">
    <property type="component" value="Unassembled WGS sequence"/>
</dbReference>
<gene>
    <name evidence="3" type="ORF">CAPTEDRAFT_221754</name>
</gene>
<evidence type="ECO:0000313" key="5">
    <source>
        <dbReference type="Proteomes" id="UP000014760"/>
    </source>
</evidence>
<evidence type="ECO:0000256" key="2">
    <source>
        <dbReference type="SAM" id="SignalP"/>
    </source>
</evidence>